<evidence type="ECO:0000256" key="8">
    <source>
        <dbReference type="ARBA" id="ARBA00023136"/>
    </source>
</evidence>
<dbReference type="RefSeq" id="XP_024719248.1">
    <property type="nucleotide sequence ID" value="XM_024869346.1"/>
</dbReference>
<evidence type="ECO:0000259" key="11">
    <source>
        <dbReference type="PROSITE" id="PS50893"/>
    </source>
</evidence>
<feature type="transmembrane region" description="Helical" evidence="10">
    <location>
        <begin position="502"/>
        <end position="530"/>
    </location>
</feature>
<dbReference type="Pfam" id="PF00005">
    <property type="entry name" value="ABC_tran"/>
    <property type="match status" value="2"/>
</dbReference>
<feature type="domain" description="ABC transmembrane type-1" evidence="12">
    <location>
        <begin position="294"/>
        <end position="562"/>
    </location>
</feature>
<feature type="transmembrane region" description="Helical" evidence="10">
    <location>
        <begin position="1051"/>
        <end position="1072"/>
    </location>
</feature>
<dbReference type="FunFam" id="1.20.1560.10:FF:000066">
    <property type="entry name" value="ABC multidrug transporter (Eurofung)"/>
    <property type="match status" value="1"/>
</dbReference>
<feature type="transmembrane region" description="Helical" evidence="10">
    <location>
        <begin position="290"/>
        <end position="314"/>
    </location>
</feature>
<dbReference type="Pfam" id="PF00664">
    <property type="entry name" value="ABC_membrane"/>
    <property type="match status" value="2"/>
</dbReference>
<feature type="transmembrane region" description="Helical" evidence="10">
    <location>
        <begin position="86"/>
        <end position="108"/>
    </location>
</feature>
<feature type="transmembrane region" description="Helical" evidence="10">
    <location>
        <begin position="146"/>
        <end position="167"/>
    </location>
</feature>
<dbReference type="Gene3D" id="1.20.1560.10">
    <property type="entry name" value="ABC transporter type 1, transmembrane domain"/>
    <property type="match status" value="2"/>
</dbReference>
<feature type="transmembrane region" description="Helical" evidence="10">
    <location>
        <begin position="949"/>
        <end position="978"/>
    </location>
</feature>
<dbReference type="InterPro" id="IPR050173">
    <property type="entry name" value="ABC_transporter_C-like"/>
</dbReference>
<keyword evidence="9" id="KW-0325">Glycoprotein</keyword>
<keyword evidence="4 10" id="KW-0812">Transmembrane</keyword>
<keyword evidence="3" id="KW-1003">Cell membrane</keyword>
<dbReference type="SUPFAM" id="SSF52540">
    <property type="entry name" value="P-loop containing nucleoside triphosphate hydrolases"/>
    <property type="match status" value="2"/>
</dbReference>
<dbReference type="GO" id="GO:0005886">
    <property type="term" value="C:plasma membrane"/>
    <property type="evidence" value="ECO:0007669"/>
    <property type="project" value="UniProtKB-SubCell"/>
</dbReference>
<dbReference type="GO" id="GO:0016887">
    <property type="term" value="F:ATP hydrolysis activity"/>
    <property type="evidence" value="ECO:0007669"/>
    <property type="project" value="InterPro"/>
</dbReference>
<dbReference type="InterPro" id="IPR036640">
    <property type="entry name" value="ABC1_TM_sf"/>
</dbReference>
<evidence type="ECO:0000313" key="14">
    <source>
        <dbReference type="Proteomes" id="UP000241818"/>
    </source>
</evidence>
<dbReference type="CDD" id="cd18580">
    <property type="entry name" value="ABC_6TM_ABCC_D2"/>
    <property type="match status" value="1"/>
</dbReference>
<dbReference type="Proteomes" id="UP000241818">
    <property type="component" value="Unassembled WGS sequence"/>
</dbReference>
<evidence type="ECO:0000256" key="1">
    <source>
        <dbReference type="ARBA" id="ARBA00004651"/>
    </source>
</evidence>
<dbReference type="InterPro" id="IPR011527">
    <property type="entry name" value="ABC1_TM_dom"/>
</dbReference>
<reference evidence="13 14" key="1">
    <citation type="journal article" date="2018" name="New Phytol.">
        <title>Comparative genomics and transcriptomics depict ericoid mycorrhizal fungi as versatile saprotrophs and plant mutualists.</title>
        <authorList>
            <person name="Martino E."/>
            <person name="Morin E."/>
            <person name="Grelet G.A."/>
            <person name="Kuo A."/>
            <person name="Kohler A."/>
            <person name="Daghino S."/>
            <person name="Barry K.W."/>
            <person name="Cichocki N."/>
            <person name="Clum A."/>
            <person name="Dockter R.B."/>
            <person name="Hainaut M."/>
            <person name="Kuo R.C."/>
            <person name="LaButti K."/>
            <person name="Lindahl B.D."/>
            <person name="Lindquist E.A."/>
            <person name="Lipzen A."/>
            <person name="Khouja H.R."/>
            <person name="Magnuson J."/>
            <person name="Murat C."/>
            <person name="Ohm R.A."/>
            <person name="Singer S.W."/>
            <person name="Spatafora J.W."/>
            <person name="Wang M."/>
            <person name="Veneault-Fourrey C."/>
            <person name="Henrissat B."/>
            <person name="Grigoriev I.V."/>
            <person name="Martin F.M."/>
            <person name="Perotto S."/>
        </authorList>
    </citation>
    <scope>NUCLEOTIDE SEQUENCE [LARGE SCALE GENOMIC DNA]</scope>
    <source>
        <strain evidence="13 14">ATCC 22711</strain>
    </source>
</reference>
<dbReference type="FunFam" id="3.40.50.300:FF:000838">
    <property type="entry name" value="ABC multidrug transporter (Eurofung)"/>
    <property type="match status" value="1"/>
</dbReference>
<dbReference type="CDD" id="cd03244">
    <property type="entry name" value="ABCC_MRP_domain2"/>
    <property type="match status" value="1"/>
</dbReference>
<protein>
    <recommendedName>
        <fullName evidence="15">ABC transporter</fullName>
    </recommendedName>
</protein>
<dbReference type="InterPro" id="IPR056227">
    <property type="entry name" value="TMD0_ABC"/>
</dbReference>
<feature type="transmembrane region" description="Helical" evidence="10">
    <location>
        <begin position="114"/>
        <end position="134"/>
    </location>
</feature>
<dbReference type="PROSITE" id="PS00211">
    <property type="entry name" value="ABC_TRANSPORTER_1"/>
    <property type="match status" value="1"/>
</dbReference>
<evidence type="ECO:0000259" key="12">
    <source>
        <dbReference type="PROSITE" id="PS50929"/>
    </source>
</evidence>
<evidence type="ECO:0000256" key="6">
    <source>
        <dbReference type="ARBA" id="ARBA00022840"/>
    </source>
</evidence>
<dbReference type="InterPro" id="IPR017871">
    <property type="entry name" value="ABC_transporter-like_CS"/>
</dbReference>
<feature type="transmembrane region" description="Helical" evidence="10">
    <location>
        <begin position="1136"/>
        <end position="1156"/>
    </location>
</feature>
<dbReference type="PROSITE" id="PS50929">
    <property type="entry name" value="ABC_TM1F"/>
    <property type="match status" value="2"/>
</dbReference>
<feature type="domain" description="ABC transmembrane type-1" evidence="12">
    <location>
        <begin position="921"/>
        <end position="1194"/>
    </location>
</feature>
<evidence type="ECO:0000313" key="13">
    <source>
        <dbReference type="EMBL" id="PSS13257.1"/>
    </source>
</evidence>
<name>A0A2T3AX46_AMORE</name>
<dbReference type="InterPro" id="IPR027417">
    <property type="entry name" value="P-loop_NTPase"/>
</dbReference>
<dbReference type="InParanoid" id="A0A2T3AX46"/>
<dbReference type="InterPro" id="IPR003439">
    <property type="entry name" value="ABC_transporter-like_ATP-bd"/>
</dbReference>
<dbReference type="GO" id="GO:0140359">
    <property type="term" value="F:ABC-type transporter activity"/>
    <property type="evidence" value="ECO:0007669"/>
    <property type="project" value="InterPro"/>
</dbReference>
<dbReference type="CDD" id="cd18579">
    <property type="entry name" value="ABC_6TM_ABCC_D1"/>
    <property type="match status" value="1"/>
</dbReference>
<dbReference type="SUPFAM" id="SSF90123">
    <property type="entry name" value="ABC transporter transmembrane region"/>
    <property type="match status" value="2"/>
</dbReference>
<feature type="transmembrane region" description="Helical" evidence="10">
    <location>
        <begin position="917"/>
        <end position="937"/>
    </location>
</feature>
<dbReference type="GO" id="GO:0005524">
    <property type="term" value="F:ATP binding"/>
    <property type="evidence" value="ECO:0007669"/>
    <property type="project" value="UniProtKB-KW"/>
</dbReference>
<feature type="transmembrane region" description="Helical" evidence="10">
    <location>
        <begin position="44"/>
        <end position="66"/>
    </location>
</feature>
<dbReference type="InterPro" id="IPR044746">
    <property type="entry name" value="ABCC_6TM_D1"/>
</dbReference>
<dbReference type="GeneID" id="36577427"/>
<keyword evidence="8 10" id="KW-0472">Membrane</keyword>
<keyword evidence="14" id="KW-1185">Reference proteome</keyword>
<feature type="transmembrane region" description="Helical" evidence="10">
    <location>
        <begin position="326"/>
        <end position="345"/>
    </location>
</feature>
<dbReference type="CDD" id="cd03250">
    <property type="entry name" value="ABCC_MRP_domain1"/>
    <property type="match status" value="1"/>
</dbReference>
<evidence type="ECO:0000256" key="7">
    <source>
        <dbReference type="ARBA" id="ARBA00022989"/>
    </source>
</evidence>
<gene>
    <name evidence="13" type="ORF">M430DRAFT_68374</name>
</gene>
<comment type="subcellular location">
    <subcellularLocation>
        <location evidence="1">Cell membrane</location>
        <topology evidence="1">Multi-pass membrane protein</topology>
    </subcellularLocation>
</comment>
<accession>A0A2T3AX46</accession>
<sequence>MAEPLFTKASQQVPFQKTLTTASSPSLPLPTSDNIVAWDIRSSFALFFDPSALAALPSVVLIFLALPRIYSLHKQDIKTTPHPSRILKLSLSIALASVEVTSLIIWILCSPSQTAASISIGVFRVLAAVLIVVLSQYEHNRSVRPSSILIVYLLSFPLDILAARNLYLQGGRLPIASVLSATAGVKFALWLVETGEKQTYLEAKYQNLPPESVSGIISRSFLWWLNLLFAEGSRKVLQVQNLFALDDDLAAENLGANLQNAWDIRAKPEGRFAFIRALCRSLGPAYAEVIFPRLCLIVFTFAQPFLITQVLEFLKIEDDEGSRQKGYYLVAATGLIYLGIAVSSLHSNHNLFRFITMFRGAAVSLVYNRTLSIQEGECDESEAVTLMSTDVDRISFCLEELNECWSRLIEIGIGIALLTRQLGWVSVIPLVVCVLSTAGSSVITSIIGDRQRVWVDATQRRVAITGSTLNQMKSVKMMGLEGVMTDILKDQRVKETKLSEKFAWVMVWMNVIANIPMVLCPAATFAVYAIQATLRGSESLDTTKAFTSLALIMLVSHPCSRLLCAVPNTAASIGCFDRIQKFLLAKSNNDQRILVQNTENRTKANGYGQVDVPQGSDSEDAIDNKTCNLGQDTMILLEDVTVRFRDARPVLNGVNLRIQKGTLTIITGVIGTGKTTLLKAILGAIECEQGRVLVGTKRMAYCSQTPWLPNGTIRQAICGYHEHQSIDETWYKTVIEACALDYDISTLPNGDQTVHGSRGVTLSGGQKQRVALARALYFRPEVFILDDIFSGLDKRTAKAVVDHLCKSGGLFEKLGSTVVLATHAIGYLSRADQVVVTDNSGKLHHGTYEEMKQAGLISMDIIDETVSSGIPSEKKVEDLESRLSEITANDEEQDLTRQTGDLTVYSYYFKSVGFWKMLTFVFFCFLNVFSSSFSHIWLKWWTEIGGRQIGLYISVYFVLAAGYILGFGGYAWTISVVIGPSTGRSLHQVLLNTVMRAPQSFFTETEVGTILNRFSQDMSLIEGQLSFGVLATVSNLFSSLAEAALVATGSYYMIISIPFIMLAVFFIQRVYLRTSRQLRFLDLETRSPVYSHFLETLEGIVTIRAFDWQQEAAKENIRRLDDSQKPYYLLYCIQRWLALALDLMSAGMAVIVVALATSLRHTTSPGFLGVSMNNVLSFNLSVSAFVSGWTVLETSLGAIARLRNFEANTKVEAQEGEDTEPPIDWPSKGLVEIKNVTAAYNSSSAALQDISLTILPGQNVGICGRTGSGKSTLFSVLLRLLDLSSGTIRIDSLDLSTLHRTSIRRHLTAIPQDPLHLIGTVRLNIDPFSIATDSEIIAALERVGLWSILSSRGGLTAEIVPDSLSRGQQQLLALARALLHKSKIVLLDEATSSVDKETEETLRKVMKEDFSDCTIISIAHRLETIMDYDVVAVMNKGRMVEFGRPAELMAAEKSAFSLLWKGAGDVSLE</sequence>
<dbReference type="STRING" id="857342.A0A2T3AX46"/>
<evidence type="ECO:0000256" key="4">
    <source>
        <dbReference type="ARBA" id="ARBA00022692"/>
    </source>
</evidence>
<evidence type="ECO:0000256" key="3">
    <source>
        <dbReference type="ARBA" id="ARBA00022475"/>
    </source>
</evidence>
<dbReference type="Pfam" id="PF24357">
    <property type="entry name" value="TMD0_ABC"/>
    <property type="match status" value="1"/>
</dbReference>
<keyword evidence="2" id="KW-0813">Transport</keyword>
<dbReference type="PROSITE" id="PS50893">
    <property type="entry name" value="ABC_TRANSPORTER_2"/>
    <property type="match status" value="2"/>
</dbReference>
<dbReference type="EMBL" id="KZ679014">
    <property type="protein sequence ID" value="PSS13257.1"/>
    <property type="molecule type" value="Genomic_DNA"/>
</dbReference>
<evidence type="ECO:0000256" key="9">
    <source>
        <dbReference type="ARBA" id="ARBA00023180"/>
    </source>
</evidence>
<organism evidence="13 14">
    <name type="scientific">Amorphotheca resinae ATCC 22711</name>
    <dbReference type="NCBI Taxonomy" id="857342"/>
    <lineage>
        <taxon>Eukaryota</taxon>
        <taxon>Fungi</taxon>
        <taxon>Dikarya</taxon>
        <taxon>Ascomycota</taxon>
        <taxon>Pezizomycotina</taxon>
        <taxon>Leotiomycetes</taxon>
        <taxon>Helotiales</taxon>
        <taxon>Amorphothecaceae</taxon>
        <taxon>Amorphotheca</taxon>
    </lineage>
</organism>
<keyword evidence="7 10" id="KW-1133">Transmembrane helix</keyword>
<feature type="domain" description="ABC transporter" evidence="11">
    <location>
        <begin position="1231"/>
        <end position="1461"/>
    </location>
</feature>
<keyword evidence="6" id="KW-0067">ATP-binding</keyword>
<dbReference type="SMART" id="SM00382">
    <property type="entry name" value="AAA"/>
    <property type="match status" value="2"/>
</dbReference>
<evidence type="ECO:0000256" key="5">
    <source>
        <dbReference type="ARBA" id="ARBA00022741"/>
    </source>
</evidence>
<evidence type="ECO:0008006" key="15">
    <source>
        <dbReference type="Google" id="ProtNLM"/>
    </source>
</evidence>
<proteinExistence type="predicted"/>
<dbReference type="InterPro" id="IPR044726">
    <property type="entry name" value="ABCC_6TM_D2"/>
</dbReference>
<evidence type="ECO:0000256" key="2">
    <source>
        <dbReference type="ARBA" id="ARBA00022448"/>
    </source>
</evidence>
<evidence type="ECO:0000256" key="10">
    <source>
        <dbReference type="SAM" id="Phobius"/>
    </source>
</evidence>
<feature type="domain" description="ABC transporter" evidence="11">
    <location>
        <begin position="635"/>
        <end position="864"/>
    </location>
</feature>
<dbReference type="FunFam" id="1.20.1560.10:FF:000055">
    <property type="entry name" value="ABC multidrug transporter (Eurofung)"/>
    <property type="match status" value="1"/>
</dbReference>
<dbReference type="Gene3D" id="3.40.50.300">
    <property type="entry name" value="P-loop containing nucleotide triphosphate hydrolases"/>
    <property type="match status" value="2"/>
</dbReference>
<keyword evidence="5" id="KW-0547">Nucleotide-binding</keyword>
<dbReference type="InterPro" id="IPR003593">
    <property type="entry name" value="AAA+_ATPase"/>
</dbReference>
<feature type="transmembrane region" description="Helical" evidence="10">
    <location>
        <begin position="173"/>
        <end position="192"/>
    </location>
</feature>
<dbReference type="PANTHER" id="PTHR24223:SF399">
    <property type="entry name" value="ABC TRANSPORTER ATNG"/>
    <property type="match status" value="1"/>
</dbReference>
<dbReference type="PANTHER" id="PTHR24223">
    <property type="entry name" value="ATP-BINDING CASSETTE SUB-FAMILY C"/>
    <property type="match status" value="1"/>
</dbReference>
<dbReference type="OrthoDB" id="6500128at2759"/>